<evidence type="ECO:0000313" key="13">
    <source>
        <dbReference type="EMBL" id="NMH28010.1"/>
    </source>
</evidence>
<evidence type="ECO:0000256" key="3">
    <source>
        <dbReference type="ARBA" id="ARBA00022692"/>
    </source>
</evidence>
<reference evidence="13" key="1">
    <citation type="submission" date="2020-02" db="EMBL/GenBank/DDBJ databases">
        <title>Flavobacterium sp. genome.</title>
        <authorList>
            <person name="Jung H.S."/>
            <person name="Baek J.H."/>
            <person name="Jeon C.O."/>
        </authorList>
    </citation>
    <scope>NUCLEOTIDE SEQUENCE</scope>
    <source>
        <strain evidence="13">SE-s28</strain>
    </source>
</reference>
<organism evidence="13 14">
    <name type="scientific">Flavobacterium silvaticum</name>
    <dbReference type="NCBI Taxonomy" id="1852020"/>
    <lineage>
        <taxon>Bacteria</taxon>
        <taxon>Pseudomonadati</taxon>
        <taxon>Bacteroidota</taxon>
        <taxon>Flavobacteriia</taxon>
        <taxon>Flavobacteriales</taxon>
        <taxon>Flavobacteriaceae</taxon>
        <taxon>Flavobacterium</taxon>
    </lineage>
</organism>
<feature type="transmembrane region" description="Helical" evidence="10">
    <location>
        <begin position="296"/>
        <end position="317"/>
    </location>
</feature>
<dbReference type="Pfam" id="PF13462">
    <property type="entry name" value="Thioredoxin_4"/>
    <property type="match status" value="1"/>
</dbReference>
<dbReference type="InterPro" id="IPR036249">
    <property type="entry name" value="Thioredoxin-like_sf"/>
</dbReference>
<dbReference type="InterPro" id="IPR012336">
    <property type="entry name" value="Thioredoxin-like_fold"/>
</dbReference>
<evidence type="ECO:0000256" key="10">
    <source>
        <dbReference type="SAM" id="Phobius"/>
    </source>
</evidence>
<feature type="transmembrane region" description="Helical" evidence="10">
    <location>
        <begin position="268"/>
        <end position="290"/>
    </location>
</feature>
<comment type="subcellular location">
    <subcellularLocation>
        <location evidence="1">Membrane</location>
        <topology evidence="1">Multi-pass membrane protein</topology>
    </subcellularLocation>
</comment>
<dbReference type="Proteomes" id="UP000712080">
    <property type="component" value="Unassembled WGS sequence"/>
</dbReference>
<evidence type="ECO:0000313" key="14">
    <source>
        <dbReference type="Proteomes" id="UP000712080"/>
    </source>
</evidence>
<keyword evidence="8" id="KW-1015">Disulfide bond</keyword>
<dbReference type="SUPFAM" id="SSF52833">
    <property type="entry name" value="Thioredoxin-like"/>
    <property type="match status" value="1"/>
</dbReference>
<dbReference type="InterPro" id="IPR038354">
    <property type="entry name" value="VKOR_sf"/>
</dbReference>
<evidence type="ECO:0000256" key="2">
    <source>
        <dbReference type="ARBA" id="ARBA00006214"/>
    </source>
</evidence>
<keyword evidence="5 10" id="KW-1133">Transmembrane helix</keyword>
<sequence length="521" mass="58322">MEGFRFIKEFLAKLHYREAEETLLQFRAHPEFPNLFAFSQTLDFMGIPAFIGTIQKEDFAELPDIFLSVIESDTGKELVYTRRKRNVIEVEFSNGFKKKLNVQEFLSAWTGIVAVVNQNTSDENSSNRLAKPLLLFAAVTGFVSVLFQNDFSVLPVLFYVLSSIGALFSYWLIGEETGIKNDTVSRVCAIGKKTECSSVVASGFGKFGKKVSASVLSFWYFLSIVVILVFIPVKSITLLAVIVPVCMIPVVLYSWYTQAFTIKKWCVLCLGVSAVLVLQALCSVWIYNYWPLTSSGISQSLSVLFLLAGIYYISMAVKSGMRNRVERNWDLLQNQKMKKNPIVFKALLSSWQPVDVSGLDEDFAIVAGNPDAPVSITAVVSTSCENCHKTVTELLSLVESNPQECKARFVLNAHTASGNELNMVYETILEYNRSGKQEQAISALKDWHFNQIGLKAWVKKWSVADTKSGIEALEYLFSWCMETGVFFTPAVIVEGHLLGEPYSARDLAYFIDELAQTKLVS</sequence>
<dbReference type="GO" id="GO:0048038">
    <property type="term" value="F:quinone binding"/>
    <property type="evidence" value="ECO:0007669"/>
    <property type="project" value="UniProtKB-KW"/>
</dbReference>
<protein>
    <submittedName>
        <fullName evidence="13">Thioredoxin domain-containing protein</fullName>
    </submittedName>
</protein>
<dbReference type="AlphaFoldDB" id="A0A972FUT4"/>
<evidence type="ECO:0000259" key="11">
    <source>
        <dbReference type="Pfam" id="PF07884"/>
    </source>
</evidence>
<feature type="transmembrane region" description="Helical" evidence="10">
    <location>
        <begin position="153"/>
        <end position="173"/>
    </location>
</feature>
<dbReference type="EMBL" id="JAAMPU010000104">
    <property type="protein sequence ID" value="NMH28010.1"/>
    <property type="molecule type" value="Genomic_DNA"/>
</dbReference>
<accession>A0A972FUT4</accession>
<dbReference type="RefSeq" id="WP_169527124.1">
    <property type="nucleotide sequence ID" value="NZ_JAAMPU010000104.1"/>
</dbReference>
<keyword evidence="7 10" id="KW-0472">Membrane</keyword>
<dbReference type="Gene3D" id="3.40.30.10">
    <property type="entry name" value="Glutaredoxin"/>
    <property type="match status" value="1"/>
</dbReference>
<evidence type="ECO:0000259" key="12">
    <source>
        <dbReference type="Pfam" id="PF13462"/>
    </source>
</evidence>
<evidence type="ECO:0000256" key="1">
    <source>
        <dbReference type="ARBA" id="ARBA00004141"/>
    </source>
</evidence>
<feature type="transmembrane region" description="Helical" evidence="10">
    <location>
        <begin position="211"/>
        <end position="231"/>
    </location>
</feature>
<comment type="similarity">
    <text evidence="2">Belongs to the VKOR family.</text>
</comment>
<gene>
    <name evidence="13" type="ORF">G6047_08195</name>
</gene>
<comment type="caution">
    <text evidence="13">The sequence shown here is derived from an EMBL/GenBank/DDBJ whole genome shotgun (WGS) entry which is preliminary data.</text>
</comment>
<feature type="transmembrane region" description="Helical" evidence="10">
    <location>
        <begin position="237"/>
        <end position="256"/>
    </location>
</feature>
<dbReference type="Gene3D" id="1.20.1440.130">
    <property type="entry name" value="VKOR domain"/>
    <property type="match status" value="1"/>
</dbReference>
<evidence type="ECO:0000256" key="5">
    <source>
        <dbReference type="ARBA" id="ARBA00022989"/>
    </source>
</evidence>
<keyword evidence="6" id="KW-0560">Oxidoreductase</keyword>
<evidence type="ECO:0000256" key="8">
    <source>
        <dbReference type="ARBA" id="ARBA00023157"/>
    </source>
</evidence>
<dbReference type="GO" id="GO:0016491">
    <property type="term" value="F:oxidoreductase activity"/>
    <property type="evidence" value="ECO:0007669"/>
    <property type="project" value="UniProtKB-KW"/>
</dbReference>
<feature type="domain" description="Thioredoxin-like fold" evidence="12">
    <location>
        <begin position="365"/>
        <end position="513"/>
    </location>
</feature>
<name>A0A972FUT4_9FLAO</name>
<dbReference type="InterPro" id="IPR012932">
    <property type="entry name" value="VKOR"/>
</dbReference>
<keyword evidence="3 10" id="KW-0812">Transmembrane</keyword>
<evidence type="ECO:0000256" key="7">
    <source>
        <dbReference type="ARBA" id="ARBA00023136"/>
    </source>
</evidence>
<dbReference type="CDD" id="cd12921">
    <property type="entry name" value="VKOR_4"/>
    <property type="match status" value="1"/>
</dbReference>
<evidence type="ECO:0000256" key="4">
    <source>
        <dbReference type="ARBA" id="ARBA00022719"/>
    </source>
</evidence>
<dbReference type="GO" id="GO:0016020">
    <property type="term" value="C:membrane"/>
    <property type="evidence" value="ECO:0007669"/>
    <property type="project" value="UniProtKB-SubCell"/>
</dbReference>
<dbReference type="Pfam" id="PF07884">
    <property type="entry name" value="VKOR"/>
    <property type="match status" value="1"/>
</dbReference>
<keyword evidence="4" id="KW-0874">Quinone</keyword>
<proteinExistence type="inferred from homology"/>
<evidence type="ECO:0000256" key="6">
    <source>
        <dbReference type="ARBA" id="ARBA00023002"/>
    </source>
</evidence>
<feature type="domain" description="Vitamin K epoxide reductase" evidence="11">
    <location>
        <begin position="157"/>
        <end position="282"/>
    </location>
</feature>
<evidence type="ECO:0000256" key="9">
    <source>
        <dbReference type="ARBA" id="ARBA00023284"/>
    </source>
</evidence>
<keyword evidence="9" id="KW-0676">Redox-active center</keyword>
<keyword evidence="14" id="KW-1185">Reference proteome</keyword>